<dbReference type="RefSeq" id="WP_183626755.1">
    <property type="nucleotide sequence ID" value="NZ_JACIDX010000011.1"/>
</dbReference>
<evidence type="ECO:0000256" key="5">
    <source>
        <dbReference type="RuleBase" id="RU362125"/>
    </source>
</evidence>
<dbReference type="PANTHER" id="PTHR42803">
    <property type="entry name" value="ACYL-COA DEHYDROGENASE"/>
    <property type="match status" value="1"/>
</dbReference>
<dbReference type="Gene3D" id="1.20.140.10">
    <property type="entry name" value="Butyryl-CoA Dehydrogenase, subunit A, domain 3"/>
    <property type="match status" value="1"/>
</dbReference>
<evidence type="ECO:0000313" key="9">
    <source>
        <dbReference type="EMBL" id="MBB3955973.1"/>
    </source>
</evidence>
<reference evidence="9 10" key="1">
    <citation type="submission" date="2020-08" db="EMBL/GenBank/DDBJ databases">
        <title>Genomic Encyclopedia of Type Strains, Phase IV (KMG-IV): sequencing the most valuable type-strain genomes for metagenomic binning, comparative biology and taxonomic classification.</title>
        <authorList>
            <person name="Goeker M."/>
        </authorList>
    </citation>
    <scope>NUCLEOTIDE SEQUENCE [LARGE SCALE GENOMIC DNA]</scope>
    <source>
        <strain evidence="9 10">DSM 27057</strain>
    </source>
</reference>
<dbReference type="Pfam" id="PF02771">
    <property type="entry name" value="Acyl-CoA_dh_N"/>
    <property type="match status" value="1"/>
</dbReference>
<dbReference type="InterPro" id="IPR046373">
    <property type="entry name" value="Acyl-CoA_Oxase/DH_mid-dom_sf"/>
</dbReference>
<dbReference type="SUPFAM" id="SSF56645">
    <property type="entry name" value="Acyl-CoA dehydrogenase NM domain-like"/>
    <property type="match status" value="1"/>
</dbReference>
<dbReference type="Pfam" id="PF02770">
    <property type="entry name" value="Acyl-CoA_dh_M"/>
    <property type="match status" value="1"/>
</dbReference>
<dbReference type="AlphaFoldDB" id="A0A7W6CK71"/>
<evidence type="ECO:0000259" key="8">
    <source>
        <dbReference type="Pfam" id="PF02771"/>
    </source>
</evidence>
<comment type="cofactor">
    <cofactor evidence="1 5">
        <name>FAD</name>
        <dbReference type="ChEBI" id="CHEBI:57692"/>
    </cofactor>
</comment>
<dbReference type="Gene3D" id="2.40.110.10">
    <property type="entry name" value="Butyryl-CoA Dehydrogenase, subunit A, domain 2"/>
    <property type="match status" value="1"/>
</dbReference>
<dbReference type="Pfam" id="PF00441">
    <property type="entry name" value="Acyl-CoA_dh_1"/>
    <property type="match status" value="1"/>
</dbReference>
<dbReference type="InterPro" id="IPR009075">
    <property type="entry name" value="AcylCo_DH/oxidase_C"/>
</dbReference>
<evidence type="ECO:0000256" key="1">
    <source>
        <dbReference type="ARBA" id="ARBA00001974"/>
    </source>
</evidence>
<dbReference type="Gene3D" id="1.10.540.10">
    <property type="entry name" value="Acyl-CoA dehydrogenase/oxidase, N-terminal domain"/>
    <property type="match status" value="1"/>
</dbReference>
<dbReference type="InterPro" id="IPR036250">
    <property type="entry name" value="AcylCo_DH-like_C"/>
</dbReference>
<accession>A0A7W6CK71</accession>
<evidence type="ECO:0000259" key="7">
    <source>
        <dbReference type="Pfam" id="PF02770"/>
    </source>
</evidence>
<sequence>MDITATIARHLAISPGWDALLATSESCAQASEDMIAEILGSAGRFALERLAPLNTAADVTGCKLVDGRVITVPEHKAAWAEFCEGGWLMLDASPEIGGMGLPTALGNAVQEMMDRHCPAFGMMPVPSRAGARLIHAFADDAVREAWLPGLIDGTIGATICISEPDAGSDVRRLRTRGEKQADGTWRITGEKCWISFGDQDLTGAIAHLLLAKTAPEGQAPSPKDPISLFLVPSVEDGVRAPIVVRRLEEKLGLHASPTCVMGFEGAPAYLLGEAGRGLPQLFVMITNMRLATGVMGLAVGSRAADIAYGYAAERRQGGNGPQPVTINTHADVQAQLLSLSARVEPLRGLIFATANAADLARFTNDAAVKAHNEALAGWLLPIVKTLGGETGFGVASDAIQVLGGAGYTREWPVEQGLRDARVLTVFEGTTGMQAQDITLRRLRASGAAGYHAFLQATREDAARIDHAGFNAALDTFTATAEAMIAADPATAEAGSTPFLTLAGVVATGWIAARLIAAEAGDPLSRQLAAAGRYALADIAPRAALAGAQALMAAERVSGFGVMVEV</sequence>
<proteinExistence type="inferred from homology"/>
<evidence type="ECO:0000256" key="3">
    <source>
        <dbReference type="ARBA" id="ARBA00022630"/>
    </source>
</evidence>
<evidence type="ECO:0000256" key="2">
    <source>
        <dbReference type="ARBA" id="ARBA00009347"/>
    </source>
</evidence>
<keyword evidence="10" id="KW-1185">Reference proteome</keyword>
<dbReference type="Proteomes" id="UP000548867">
    <property type="component" value="Unassembled WGS sequence"/>
</dbReference>
<keyword evidence="4 5" id="KW-0274">FAD</keyword>
<dbReference type="InterPro" id="IPR009100">
    <property type="entry name" value="AcylCoA_DH/oxidase_NM_dom_sf"/>
</dbReference>
<feature type="domain" description="Acyl-CoA dehydrogenase/oxidase N-terminal" evidence="8">
    <location>
        <begin position="41"/>
        <end position="153"/>
    </location>
</feature>
<dbReference type="InterPro" id="IPR037069">
    <property type="entry name" value="AcylCoA_DH/ox_N_sf"/>
</dbReference>
<evidence type="ECO:0000259" key="6">
    <source>
        <dbReference type="Pfam" id="PF00441"/>
    </source>
</evidence>
<evidence type="ECO:0008006" key="11">
    <source>
        <dbReference type="Google" id="ProtNLM"/>
    </source>
</evidence>
<protein>
    <recommendedName>
        <fullName evidence="11">Acyl-CoA dehydrogenase</fullName>
    </recommendedName>
</protein>
<dbReference type="InterPro" id="IPR006091">
    <property type="entry name" value="Acyl-CoA_Oxase/DH_mid-dom"/>
</dbReference>
<dbReference type="PANTHER" id="PTHR42803:SF1">
    <property type="entry name" value="BROAD-SPECIFICITY LINEAR ACYL-COA DEHYDROGENASE FADE5"/>
    <property type="match status" value="1"/>
</dbReference>
<name>A0A7W6CK71_9SPHN</name>
<dbReference type="InterPro" id="IPR052166">
    <property type="entry name" value="Diverse_Acyl-CoA_DH"/>
</dbReference>
<feature type="domain" description="Acyl-CoA dehydrogenase/oxidase C-terminal" evidence="6">
    <location>
        <begin position="275"/>
        <end position="438"/>
    </location>
</feature>
<comment type="caution">
    <text evidence="9">The sequence shown here is derived from an EMBL/GenBank/DDBJ whole genome shotgun (WGS) entry which is preliminary data.</text>
</comment>
<evidence type="ECO:0000256" key="4">
    <source>
        <dbReference type="ARBA" id="ARBA00022827"/>
    </source>
</evidence>
<keyword evidence="3 5" id="KW-0285">Flavoprotein</keyword>
<dbReference type="InterPro" id="IPR013786">
    <property type="entry name" value="AcylCoA_DH/ox_N"/>
</dbReference>
<feature type="domain" description="Acyl-CoA oxidase/dehydrogenase middle" evidence="7">
    <location>
        <begin position="159"/>
        <end position="264"/>
    </location>
</feature>
<dbReference type="GO" id="GO:0050660">
    <property type="term" value="F:flavin adenine dinucleotide binding"/>
    <property type="evidence" value="ECO:0007669"/>
    <property type="project" value="InterPro"/>
</dbReference>
<evidence type="ECO:0000313" key="10">
    <source>
        <dbReference type="Proteomes" id="UP000548867"/>
    </source>
</evidence>
<dbReference type="EMBL" id="JACIDX010000011">
    <property type="protein sequence ID" value="MBB3955973.1"/>
    <property type="molecule type" value="Genomic_DNA"/>
</dbReference>
<comment type="similarity">
    <text evidence="2 5">Belongs to the acyl-CoA dehydrogenase family.</text>
</comment>
<gene>
    <name evidence="9" type="ORF">GGR38_002930</name>
</gene>
<dbReference type="GO" id="GO:0016627">
    <property type="term" value="F:oxidoreductase activity, acting on the CH-CH group of donors"/>
    <property type="evidence" value="ECO:0007669"/>
    <property type="project" value="InterPro"/>
</dbReference>
<keyword evidence="5" id="KW-0560">Oxidoreductase</keyword>
<dbReference type="SUPFAM" id="SSF47203">
    <property type="entry name" value="Acyl-CoA dehydrogenase C-terminal domain-like"/>
    <property type="match status" value="1"/>
</dbReference>
<organism evidence="9 10">
    <name type="scientific">Novosphingobium sediminicola</name>
    <dbReference type="NCBI Taxonomy" id="563162"/>
    <lineage>
        <taxon>Bacteria</taxon>
        <taxon>Pseudomonadati</taxon>
        <taxon>Pseudomonadota</taxon>
        <taxon>Alphaproteobacteria</taxon>
        <taxon>Sphingomonadales</taxon>
        <taxon>Sphingomonadaceae</taxon>
        <taxon>Novosphingobium</taxon>
    </lineage>
</organism>